<keyword evidence="2" id="KW-1185">Reference proteome</keyword>
<dbReference type="Proteomes" id="UP000237105">
    <property type="component" value="Unassembled WGS sequence"/>
</dbReference>
<comment type="caution">
    <text evidence="1">The sequence shown here is derived from an EMBL/GenBank/DDBJ whole genome shotgun (WGS) entry which is preliminary data.</text>
</comment>
<evidence type="ECO:0000313" key="1">
    <source>
        <dbReference type="EMBL" id="PON66536.1"/>
    </source>
</evidence>
<protein>
    <submittedName>
        <fullName evidence="1">Uncharacterized protein</fullName>
    </submittedName>
</protein>
<gene>
    <name evidence="1" type="ORF">PanWU01x14_109580</name>
</gene>
<organism evidence="1 2">
    <name type="scientific">Parasponia andersonii</name>
    <name type="common">Sponia andersonii</name>
    <dbReference type="NCBI Taxonomy" id="3476"/>
    <lineage>
        <taxon>Eukaryota</taxon>
        <taxon>Viridiplantae</taxon>
        <taxon>Streptophyta</taxon>
        <taxon>Embryophyta</taxon>
        <taxon>Tracheophyta</taxon>
        <taxon>Spermatophyta</taxon>
        <taxon>Magnoliopsida</taxon>
        <taxon>eudicotyledons</taxon>
        <taxon>Gunneridae</taxon>
        <taxon>Pentapetalae</taxon>
        <taxon>rosids</taxon>
        <taxon>fabids</taxon>
        <taxon>Rosales</taxon>
        <taxon>Cannabaceae</taxon>
        <taxon>Parasponia</taxon>
    </lineage>
</organism>
<name>A0A2P5CZR2_PARAD</name>
<dbReference type="EMBL" id="JXTB01000079">
    <property type="protein sequence ID" value="PON66536.1"/>
    <property type="molecule type" value="Genomic_DNA"/>
</dbReference>
<dbReference type="Gene3D" id="1.10.405.40">
    <property type="match status" value="1"/>
</dbReference>
<reference evidence="2" key="1">
    <citation type="submission" date="2016-06" db="EMBL/GenBank/DDBJ databases">
        <title>Parallel loss of symbiosis genes in relatives of nitrogen-fixing non-legume Parasponia.</title>
        <authorList>
            <person name="Van Velzen R."/>
            <person name="Holmer R."/>
            <person name="Bu F."/>
            <person name="Rutten L."/>
            <person name="Van Zeijl A."/>
            <person name="Liu W."/>
            <person name="Santuari L."/>
            <person name="Cao Q."/>
            <person name="Sharma T."/>
            <person name="Shen D."/>
            <person name="Roswanjaya Y."/>
            <person name="Wardhani T."/>
            <person name="Kalhor M.S."/>
            <person name="Jansen J."/>
            <person name="Van den Hoogen J."/>
            <person name="Gungor B."/>
            <person name="Hartog M."/>
            <person name="Hontelez J."/>
            <person name="Verver J."/>
            <person name="Yang W.-C."/>
            <person name="Schijlen E."/>
            <person name="Repin R."/>
            <person name="Schilthuizen M."/>
            <person name="Schranz E."/>
            <person name="Heidstra R."/>
            <person name="Miyata K."/>
            <person name="Fedorova E."/>
            <person name="Kohlen W."/>
            <person name="Bisseling T."/>
            <person name="Smit S."/>
            <person name="Geurts R."/>
        </authorList>
    </citation>
    <scope>NUCLEOTIDE SEQUENCE [LARGE SCALE GENOMIC DNA]</scope>
    <source>
        <strain evidence="2">cv. WU1-14</strain>
    </source>
</reference>
<proteinExistence type="predicted"/>
<dbReference type="AlphaFoldDB" id="A0A2P5CZR2"/>
<sequence>MTDAYFSIASKNDTVLYYRHKHHTWPTGQAPPPIFQCAYPSQKRLLHEGCKRTSRRLTPPMEITSMLKERQFSVAHEAW</sequence>
<accession>A0A2P5CZR2</accession>
<evidence type="ECO:0000313" key="2">
    <source>
        <dbReference type="Proteomes" id="UP000237105"/>
    </source>
</evidence>